<dbReference type="HOGENOM" id="CLU_1534804_0_0_1"/>
<keyword evidence="4" id="KW-1185">Reference proteome</keyword>
<name>G7JXC1_MEDTR</name>
<feature type="transmembrane region" description="Helical" evidence="1">
    <location>
        <begin position="38"/>
        <end position="61"/>
    </location>
</feature>
<proteinExistence type="predicted"/>
<dbReference type="Proteomes" id="UP000002051">
    <property type="component" value="Chromosome 5"/>
</dbReference>
<dbReference type="EnsemblPlants" id="AES97677">
    <property type="protein sequence ID" value="AES97677"/>
    <property type="gene ID" value="MTR_5g058260"/>
</dbReference>
<accession>A0A0C3XKZ1</accession>
<feature type="transmembrane region" description="Helical" evidence="1">
    <location>
        <begin position="131"/>
        <end position="151"/>
    </location>
</feature>
<sequence>MGSDVHTKDDYGQYEVSPTHLGRFPVGGNGHYSTKLSIFMMVLMITLFFSGAHGCSSLPLACASQPLPPPPVSCPPPPPVACPPPPSVFVAPPPPPFVFAAPPPPPPSVFATPSPPPPPTNEGFWDVIRGWSRPMTIIVSVVTLLVGLGCCGRRYRRGRGHLQDVEDVTSAISDL</sequence>
<evidence type="ECO:0000313" key="3">
    <source>
        <dbReference type="EnsemblPlants" id="AES97677"/>
    </source>
</evidence>
<evidence type="ECO:0000313" key="2">
    <source>
        <dbReference type="EMBL" id="AES97677.2"/>
    </source>
</evidence>
<reference evidence="2 4" key="2">
    <citation type="journal article" date="2014" name="BMC Genomics">
        <title>An improved genome release (version Mt4.0) for the model legume Medicago truncatula.</title>
        <authorList>
            <person name="Tang H."/>
            <person name="Krishnakumar V."/>
            <person name="Bidwell S."/>
            <person name="Rosen B."/>
            <person name="Chan A."/>
            <person name="Zhou S."/>
            <person name="Gentzbittel L."/>
            <person name="Childs K.L."/>
            <person name="Yandell M."/>
            <person name="Gundlach H."/>
            <person name="Mayer K.F."/>
            <person name="Schwartz D.C."/>
            <person name="Town C.D."/>
        </authorList>
    </citation>
    <scope>GENOME REANNOTATION</scope>
    <source>
        <strain evidence="3 4">cv. Jemalong A17</strain>
    </source>
</reference>
<dbReference type="AlphaFoldDB" id="G7JXC1"/>
<keyword evidence="1" id="KW-1133">Transmembrane helix</keyword>
<accession>G7JXC1</accession>
<reference evidence="2 4" key="1">
    <citation type="journal article" date="2011" name="Nature">
        <title>The Medicago genome provides insight into the evolution of rhizobial symbioses.</title>
        <authorList>
            <person name="Young N.D."/>
            <person name="Debelle F."/>
            <person name="Oldroyd G.E."/>
            <person name="Geurts R."/>
            <person name="Cannon S.B."/>
            <person name="Udvardi M.K."/>
            <person name="Benedito V.A."/>
            <person name="Mayer K.F."/>
            <person name="Gouzy J."/>
            <person name="Schoof H."/>
            <person name="Van de Peer Y."/>
            <person name="Proost S."/>
            <person name="Cook D.R."/>
            <person name="Meyers B.C."/>
            <person name="Spannagl M."/>
            <person name="Cheung F."/>
            <person name="De Mita S."/>
            <person name="Krishnakumar V."/>
            <person name="Gundlach H."/>
            <person name="Zhou S."/>
            <person name="Mudge J."/>
            <person name="Bharti A.K."/>
            <person name="Murray J.D."/>
            <person name="Naoumkina M.A."/>
            <person name="Rosen B."/>
            <person name="Silverstein K.A."/>
            <person name="Tang H."/>
            <person name="Rombauts S."/>
            <person name="Zhao P.X."/>
            <person name="Zhou P."/>
            <person name="Barbe V."/>
            <person name="Bardou P."/>
            <person name="Bechner M."/>
            <person name="Bellec A."/>
            <person name="Berger A."/>
            <person name="Berges H."/>
            <person name="Bidwell S."/>
            <person name="Bisseling T."/>
            <person name="Choisne N."/>
            <person name="Couloux A."/>
            <person name="Denny R."/>
            <person name="Deshpande S."/>
            <person name="Dai X."/>
            <person name="Doyle J.J."/>
            <person name="Dudez A.M."/>
            <person name="Farmer A.D."/>
            <person name="Fouteau S."/>
            <person name="Franken C."/>
            <person name="Gibelin C."/>
            <person name="Gish J."/>
            <person name="Goldstein S."/>
            <person name="Gonzalez A.J."/>
            <person name="Green P.J."/>
            <person name="Hallab A."/>
            <person name="Hartog M."/>
            <person name="Hua A."/>
            <person name="Humphray S.J."/>
            <person name="Jeong D.H."/>
            <person name="Jing Y."/>
            <person name="Jocker A."/>
            <person name="Kenton S.M."/>
            <person name="Kim D.J."/>
            <person name="Klee K."/>
            <person name="Lai H."/>
            <person name="Lang C."/>
            <person name="Lin S."/>
            <person name="Macmil S.L."/>
            <person name="Magdelenat G."/>
            <person name="Matthews L."/>
            <person name="McCorrison J."/>
            <person name="Monaghan E.L."/>
            <person name="Mun J.H."/>
            <person name="Najar F.Z."/>
            <person name="Nicholson C."/>
            <person name="Noirot C."/>
            <person name="O'Bleness M."/>
            <person name="Paule C.R."/>
            <person name="Poulain J."/>
            <person name="Prion F."/>
            <person name="Qin B."/>
            <person name="Qu C."/>
            <person name="Retzel E.F."/>
            <person name="Riddle C."/>
            <person name="Sallet E."/>
            <person name="Samain S."/>
            <person name="Samson N."/>
            <person name="Sanders I."/>
            <person name="Saurat O."/>
            <person name="Scarpelli C."/>
            <person name="Schiex T."/>
            <person name="Segurens B."/>
            <person name="Severin A.J."/>
            <person name="Sherrier D.J."/>
            <person name="Shi R."/>
            <person name="Sims S."/>
            <person name="Singer S.R."/>
            <person name="Sinharoy S."/>
            <person name="Sterck L."/>
            <person name="Viollet A."/>
            <person name="Wang B.B."/>
            <person name="Wang K."/>
            <person name="Wang M."/>
            <person name="Wang X."/>
            <person name="Warfsmann J."/>
            <person name="Weissenbach J."/>
            <person name="White D.D."/>
            <person name="White J.D."/>
            <person name="Wiley G.B."/>
            <person name="Wincker P."/>
            <person name="Xing Y."/>
            <person name="Yang L."/>
            <person name="Yao Z."/>
            <person name="Ying F."/>
            <person name="Zhai J."/>
            <person name="Zhou L."/>
            <person name="Zuber A."/>
            <person name="Denarie J."/>
            <person name="Dixon R.A."/>
            <person name="May G.D."/>
            <person name="Schwartz D.C."/>
            <person name="Rogers J."/>
            <person name="Quetier F."/>
            <person name="Town C.D."/>
            <person name="Roe B.A."/>
        </authorList>
    </citation>
    <scope>NUCLEOTIDE SEQUENCE [LARGE SCALE GENOMIC DNA]</scope>
    <source>
        <strain evidence="2">A17</strain>
        <strain evidence="3 4">cv. Jemalong A17</strain>
    </source>
</reference>
<keyword evidence="1" id="KW-0472">Membrane</keyword>
<dbReference type="EMBL" id="CM001221">
    <property type="protein sequence ID" value="AES97677.2"/>
    <property type="molecule type" value="Genomic_DNA"/>
</dbReference>
<gene>
    <name evidence="2" type="ordered locus">MTR_5g058260</name>
</gene>
<evidence type="ECO:0000256" key="1">
    <source>
        <dbReference type="SAM" id="Phobius"/>
    </source>
</evidence>
<dbReference type="PaxDb" id="3880-AES97677"/>
<reference evidence="3" key="3">
    <citation type="submission" date="2015-04" db="UniProtKB">
        <authorList>
            <consortium name="EnsemblPlants"/>
        </authorList>
    </citation>
    <scope>IDENTIFICATION</scope>
    <source>
        <strain evidence="3">cv. Jemalong A17</strain>
    </source>
</reference>
<organism evidence="2 4">
    <name type="scientific">Medicago truncatula</name>
    <name type="common">Barrel medic</name>
    <name type="synonym">Medicago tribuloides</name>
    <dbReference type="NCBI Taxonomy" id="3880"/>
    <lineage>
        <taxon>Eukaryota</taxon>
        <taxon>Viridiplantae</taxon>
        <taxon>Streptophyta</taxon>
        <taxon>Embryophyta</taxon>
        <taxon>Tracheophyta</taxon>
        <taxon>Spermatophyta</taxon>
        <taxon>Magnoliopsida</taxon>
        <taxon>eudicotyledons</taxon>
        <taxon>Gunneridae</taxon>
        <taxon>Pentapetalae</taxon>
        <taxon>rosids</taxon>
        <taxon>fabids</taxon>
        <taxon>Fabales</taxon>
        <taxon>Fabaceae</taxon>
        <taxon>Papilionoideae</taxon>
        <taxon>50 kb inversion clade</taxon>
        <taxon>NPAAA clade</taxon>
        <taxon>Hologalegina</taxon>
        <taxon>IRL clade</taxon>
        <taxon>Trifolieae</taxon>
        <taxon>Medicago</taxon>
    </lineage>
</organism>
<evidence type="ECO:0000313" key="4">
    <source>
        <dbReference type="Proteomes" id="UP000002051"/>
    </source>
</evidence>
<keyword evidence="1 2" id="KW-0812">Transmembrane</keyword>
<protein>
    <submittedName>
        <fullName evidence="2">Transmembrane protein, putative</fullName>
    </submittedName>
</protein>